<dbReference type="PANTHER" id="PTHR42960:SF1">
    <property type="entry name" value="YCF46 PROTEIN"/>
    <property type="match status" value="1"/>
</dbReference>
<dbReference type="InterPro" id="IPR027417">
    <property type="entry name" value="P-loop_NTPase"/>
</dbReference>
<reference evidence="7" key="1">
    <citation type="submission" date="2020-10" db="EMBL/GenBank/DDBJ databases">
        <authorList>
            <person name="Castelo-Branco R."/>
            <person name="Eusebio N."/>
            <person name="Adriana R."/>
            <person name="Vieira A."/>
            <person name="Brugerolle De Fraissinette N."/>
            <person name="Rezende De Castro R."/>
            <person name="Schneider M.P."/>
            <person name="Vasconcelos V."/>
            <person name="Leao P.N."/>
        </authorList>
    </citation>
    <scope>NUCLEOTIDE SEQUENCE</scope>
    <source>
        <strain evidence="7">LEGE 11480</strain>
    </source>
</reference>
<evidence type="ECO:0000256" key="4">
    <source>
        <dbReference type="ARBA" id="ARBA00040480"/>
    </source>
</evidence>
<evidence type="ECO:0000256" key="3">
    <source>
        <dbReference type="ARBA" id="ARBA00038088"/>
    </source>
</evidence>
<keyword evidence="2" id="KW-0067">ATP-binding</keyword>
<comment type="caution">
    <text evidence="7">The sequence shown here is derived from an EMBL/GenBank/DDBJ whole genome shotgun (WGS) entry which is preliminary data.</text>
</comment>
<evidence type="ECO:0000256" key="1">
    <source>
        <dbReference type="ARBA" id="ARBA00022741"/>
    </source>
</evidence>
<accession>A0A928VM21</accession>
<dbReference type="SMART" id="SM00382">
    <property type="entry name" value="AAA"/>
    <property type="match status" value="1"/>
</dbReference>
<dbReference type="Gene3D" id="3.40.50.300">
    <property type="entry name" value="P-loop containing nucleotide triphosphate hydrolases"/>
    <property type="match status" value="1"/>
</dbReference>
<comment type="similarity">
    <text evidence="3">Belongs to the AAA ATPase family. Highly divergent.</text>
</comment>
<gene>
    <name evidence="7" type="ORF">IQ266_00980</name>
</gene>
<keyword evidence="1" id="KW-0547">Nucleotide-binding</keyword>
<name>A0A928VM21_9CYAN</name>
<evidence type="ECO:0000256" key="5">
    <source>
        <dbReference type="SAM" id="MobiDB-lite"/>
    </source>
</evidence>
<protein>
    <recommendedName>
        <fullName evidence="4">Uncharacterized AAA domain-containing protein ycf46</fullName>
    </recommendedName>
</protein>
<sequence>MYLQSQSQSQDITELATLVMSYHPMIAIETMEEERATTLMQSVANAAGMQLMEWSATRGLSRNHAPGANRWQDECAPAGSTRSEGYIDSEDPEKLLTTLQENSAKAIYLLKDFTQHLDSPKIIRHLREVAHQFSQSRSVIVLVGHSLEIPAQIKQDVVYYDLGLPGPDELGQVINEAVRTLRIQNHVNINVREEDIRRIVTALTGMTLKQARQVICHAALEDGQLCVNDIKRILDRKAQVIRNDGVLEFFPADEQAPQLGGFKGLKQWLTEASVGFSPKAKALSLPDPKGILIVGVQGCGKSLAAKTIAQAWKMPLLKLDAGRLYNKYVGESEQNFRRAIALAESMAPAILWIDEIEKSLSQTSGDSDGGLSQRLFASFLTWMQEKSESVFVIATANDISKLPPELQRKGRFDEIFFVDLPDAQERHQILKIHLHKHHQDLTQFDFEQLIQVTEGFSGAEIEQAIITSLYRALYHQQPLNTTILTQGIQSTIPLSISRREDVANLRKLAQTSFVSVK</sequence>
<dbReference type="InterPro" id="IPR003593">
    <property type="entry name" value="AAA+_ATPase"/>
</dbReference>
<feature type="region of interest" description="Disordered" evidence="5">
    <location>
        <begin position="63"/>
        <end position="89"/>
    </location>
</feature>
<keyword evidence="8" id="KW-1185">Reference proteome</keyword>
<dbReference type="InterPro" id="IPR003959">
    <property type="entry name" value="ATPase_AAA_core"/>
</dbReference>
<dbReference type="GO" id="GO:0016887">
    <property type="term" value="F:ATP hydrolysis activity"/>
    <property type="evidence" value="ECO:0007669"/>
    <property type="project" value="InterPro"/>
</dbReference>
<dbReference type="Pfam" id="PF00004">
    <property type="entry name" value="AAA"/>
    <property type="match status" value="1"/>
</dbReference>
<dbReference type="SUPFAM" id="SSF52540">
    <property type="entry name" value="P-loop containing nucleoside triphosphate hydrolases"/>
    <property type="match status" value="2"/>
</dbReference>
<dbReference type="EMBL" id="JADEXQ010000002">
    <property type="protein sequence ID" value="MBE9028329.1"/>
    <property type="molecule type" value="Genomic_DNA"/>
</dbReference>
<organism evidence="7 8">
    <name type="scientific">Romeriopsis navalis LEGE 11480</name>
    <dbReference type="NCBI Taxonomy" id="2777977"/>
    <lineage>
        <taxon>Bacteria</taxon>
        <taxon>Bacillati</taxon>
        <taxon>Cyanobacteriota</taxon>
        <taxon>Cyanophyceae</taxon>
        <taxon>Leptolyngbyales</taxon>
        <taxon>Leptolyngbyaceae</taxon>
        <taxon>Romeriopsis</taxon>
        <taxon>Romeriopsis navalis</taxon>
    </lineage>
</organism>
<proteinExistence type="inferred from homology"/>
<dbReference type="AlphaFoldDB" id="A0A928VM21"/>
<dbReference type="RefSeq" id="WP_264323150.1">
    <property type="nucleotide sequence ID" value="NZ_JADEXQ010000002.1"/>
</dbReference>
<feature type="domain" description="AAA+ ATPase" evidence="6">
    <location>
        <begin position="287"/>
        <end position="422"/>
    </location>
</feature>
<evidence type="ECO:0000313" key="8">
    <source>
        <dbReference type="Proteomes" id="UP000625316"/>
    </source>
</evidence>
<dbReference type="PANTHER" id="PTHR42960">
    <property type="entry name" value="YCF46 PROTEIN"/>
    <property type="match status" value="1"/>
</dbReference>
<dbReference type="InterPro" id="IPR052381">
    <property type="entry name" value="AAA_domain_protein"/>
</dbReference>
<dbReference type="Gene3D" id="1.10.8.60">
    <property type="match status" value="1"/>
</dbReference>
<dbReference type="GO" id="GO:0005524">
    <property type="term" value="F:ATP binding"/>
    <property type="evidence" value="ECO:0007669"/>
    <property type="project" value="UniProtKB-KW"/>
</dbReference>
<evidence type="ECO:0000256" key="2">
    <source>
        <dbReference type="ARBA" id="ARBA00022840"/>
    </source>
</evidence>
<evidence type="ECO:0000313" key="7">
    <source>
        <dbReference type="EMBL" id="MBE9028329.1"/>
    </source>
</evidence>
<dbReference type="Proteomes" id="UP000625316">
    <property type="component" value="Unassembled WGS sequence"/>
</dbReference>
<evidence type="ECO:0000259" key="6">
    <source>
        <dbReference type="SMART" id="SM00382"/>
    </source>
</evidence>